<keyword evidence="3" id="KW-1185">Reference proteome</keyword>
<organism evidence="2 3">
    <name type="scientific">Janthinobacterium violaceinigrum</name>
    <dbReference type="NCBI Taxonomy" id="2654252"/>
    <lineage>
        <taxon>Bacteria</taxon>
        <taxon>Pseudomonadati</taxon>
        <taxon>Pseudomonadota</taxon>
        <taxon>Betaproteobacteria</taxon>
        <taxon>Burkholderiales</taxon>
        <taxon>Oxalobacteraceae</taxon>
        <taxon>Janthinobacterium</taxon>
    </lineage>
</organism>
<comment type="caution">
    <text evidence="2">The sequence shown here is derived from an EMBL/GenBank/DDBJ whole genome shotgun (WGS) entry which is preliminary data.</text>
</comment>
<name>A0A6I1IFG6_9BURK</name>
<sequence length="132" mass="15340">MTMEHSGATPALHTETERAGWRPRQIKAAPKRAPRHGSVPHLKKECRQLQLQVAQLQERLKRQSADSYGLQVLYDQLVNEIKHHRDMLQLDSFDAEKSSLVYTQAWRRFMAGDALDYQTHRHTNSRSRPSLL</sequence>
<protein>
    <submittedName>
        <fullName evidence="2">Uncharacterized protein</fullName>
    </submittedName>
</protein>
<accession>A0A6I1IFG6</accession>
<evidence type="ECO:0000256" key="1">
    <source>
        <dbReference type="SAM" id="MobiDB-lite"/>
    </source>
</evidence>
<dbReference type="RefSeq" id="WP_152284038.1">
    <property type="nucleotide sequence ID" value="NZ_WFLI01000027.1"/>
</dbReference>
<evidence type="ECO:0000313" key="2">
    <source>
        <dbReference type="EMBL" id="KAB8063011.1"/>
    </source>
</evidence>
<gene>
    <name evidence="2" type="ORF">GCN75_20410</name>
</gene>
<dbReference type="EMBL" id="WFLI01000027">
    <property type="protein sequence ID" value="KAB8063011.1"/>
    <property type="molecule type" value="Genomic_DNA"/>
</dbReference>
<feature type="region of interest" description="Disordered" evidence="1">
    <location>
        <begin position="1"/>
        <end position="41"/>
    </location>
</feature>
<evidence type="ECO:0000313" key="3">
    <source>
        <dbReference type="Proteomes" id="UP000468717"/>
    </source>
</evidence>
<dbReference type="AlphaFoldDB" id="A0A6I1IFG6"/>
<proteinExistence type="predicted"/>
<dbReference type="Proteomes" id="UP000468717">
    <property type="component" value="Unassembled WGS sequence"/>
</dbReference>
<reference evidence="2 3" key="1">
    <citation type="submission" date="2019-10" db="EMBL/GenBank/DDBJ databases">
        <title>Three novel species isolated from a subtropical stream in China.</title>
        <authorList>
            <person name="Lu H."/>
        </authorList>
    </citation>
    <scope>NUCLEOTIDE SEQUENCE [LARGE SCALE GENOMIC DNA]</scope>
    <source>
        <strain evidence="2 3">FT13W</strain>
    </source>
</reference>